<evidence type="ECO:0000313" key="1">
    <source>
        <dbReference type="EMBL" id="RXG31396.1"/>
    </source>
</evidence>
<dbReference type="RefSeq" id="WP_128755657.1">
    <property type="nucleotide sequence ID" value="NZ_FQXT01000002.1"/>
</dbReference>
<dbReference type="AlphaFoldDB" id="A0A1M5WJQ7"/>
<dbReference type="STRING" id="573501.SAMN04487999_1245"/>
<evidence type="ECO:0000313" key="3">
    <source>
        <dbReference type="Proteomes" id="UP000184240"/>
    </source>
</evidence>
<accession>A0A1M5WJQ7</accession>
<evidence type="ECO:0000313" key="2">
    <source>
        <dbReference type="EMBL" id="SHH87745.1"/>
    </source>
</evidence>
<dbReference type="EMBL" id="FQXT01000002">
    <property type="protein sequence ID" value="SHH87745.1"/>
    <property type="molecule type" value="Genomic_DNA"/>
</dbReference>
<dbReference type="Proteomes" id="UP000184240">
    <property type="component" value="Unassembled WGS sequence"/>
</dbReference>
<reference evidence="1 4" key="3">
    <citation type="submission" date="2018-07" db="EMBL/GenBank/DDBJ databases">
        <title>Leeuwenhoekiella genomics.</title>
        <authorList>
            <person name="Tahon G."/>
            <person name="Willems A."/>
        </authorList>
    </citation>
    <scope>NUCLEOTIDE SEQUENCE [LARGE SCALE GENOMIC DNA]</scope>
    <source>
        <strain evidence="1 4">LMG 24856</strain>
    </source>
</reference>
<sequence>MHRYFIMIFLIAHTISYSQDSVLQAELAYALIPASNQRVSAQQVEAALKVPLDFGTVQLQPTIGLRNYDFEFWESMTFNTHPIDNVNNFFAGVDATHSLDEQWQLDAWGEASWASGINANETVLTGAAALQYTLKTFPAHLRLGIQYDTPLGDRELLPLVELAVSTHQFYLQLGFPESRISYALSESSTLSTHFDFEGDYFYVPQTVDFAAQTANQVGIARQKLALDYAYTIDSMWSFSLSAGYLFQNELKFYDSAQHTVNTLNMGAGPVFSTGIKFNFSKQ</sequence>
<reference evidence="2" key="1">
    <citation type="submission" date="2016-11" db="EMBL/GenBank/DDBJ databases">
        <authorList>
            <person name="Jaros S."/>
            <person name="Januszkiewicz K."/>
            <person name="Wedrychowicz H."/>
        </authorList>
    </citation>
    <scope>NUCLEOTIDE SEQUENCE [LARGE SCALE GENOMIC DNA]</scope>
    <source>
        <strain evidence="2">DSM 19859</strain>
    </source>
</reference>
<name>A0A1M5WJQ7_9FLAO</name>
<dbReference type="EMBL" id="QOVN01000001">
    <property type="protein sequence ID" value="RXG31396.1"/>
    <property type="molecule type" value="Genomic_DNA"/>
</dbReference>
<evidence type="ECO:0008006" key="5">
    <source>
        <dbReference type="Google" id="ProtNLM"/>
    </source>
</evidence>
<protein>
    <recommendedName>
        <fullName evidence="5">MetA-pathway of phenol degradation</fullName>
    </recommendedName>
</protein>
<reference evidence="3" key="2">
    <citation type="submission" date="2016-11" db="EMBL/GenBank/DDBJ databases">
        <authorList>
            <person name="Varghese N."/>
            <person name="Submissions S."/>
        </authorList>
    </citation>
    <scope>NUCLEOTIDE SEQUENCE [LARGE SCALE GENOMIC DNA]</scope>
    <source>
        <strain evidence="3">DSM 19859</strain>
    </source>
</reference>
<organism evidence="2 3">
    <name type="scientific">Leeuwenhoekiella palythoae</name>
    <dbReference type="NCBI Taxonomy" id="573501"/>
    <lineage>
        <taxon>Bacteria</taxon>
        <taxon>Pseudomonadati</taxon>
        <taxon>Bacteroidota</taxon>
        <taxon>Flavobacteriia</taxon>
        <taxon>Flavobacteriales</taxon>
        <taxon>Flavobacteriaceae</taxon>
        <taxon>Leeuwenhoekiella</taxon>
    </lineage>
</organism>
<proteinExistence type="predicted"/>
<evidence type="ECO:0000313" key="4">
    <source>
        <dbReference type="Proteomes" id="UP000290037"/>
    </source>
</evidence>
<dbReference type="OrthoDB" id="1375732at2"/>
<gene>
    <name evidence="1" type="ORF">DSM01_537</name>
    <name evidence="2" type="ORF">SAMN04487999_1245</name>
</gene>
<keyword evidence="4" id="KW-1185">Reference proteome</keyword>
<dbReference type="Proteomes" id="UP000290037">
    <property type="component" value="Unassembled WGS sequence"/>
</dbReference>